<dbReference type="InterPro" id="IPR005913">
    <property type="entry name" value="dTDP_dehydrorham_reduct"/>
</dbReference>
<dbReference type="PANTHER" id="PTHR10491:SF4">
    <property type="entry name" value="METHIONINE ADENOSYLTRANSFERASE 2 SUBUNIT BETA"/>
    <property type="match status" value="1"/>
</dbReference>
<dbReference type="GO" id="GO:0008831">
    <property type="term" value="F:dTDP-4-dehydrorhamnose reductase activity"/>
    <property type="evidence" value="ECO:0007669"/>
    <property type="project" value="UniProtKB-EC"/>
</dbReference>
<protein>
    <recommendedName>
        <fullName evidence="2">dTDP-4-dehydrorhamnose reductase</fullName>
        <ecNumber evidence="2">1.1.1.133</ecNumber>
    </recommendedName>
</protein>
<accession>A0A0M0KGG6</accession>
<dbReference type="InterPro" id="IPR036291">
    <property type="entry name" value="NAD(P)-bd_dom_sf"/>
</dbReference>
<comment type="pathway">
    <text evidence="2">Carbohydrate biosynthesis; dTDP-L-rhamnose biosynthesis.</text>
</comment>
<dbReference type="Pfam" id="PF04321">
    <property type="entry name" value="RmlD_sub_bind"/>
    <property type="match status" value="1"/>
</dbReference>
<dbReference type="AlphaFoldDB" id="A0A0M0KGG6"/>
<comment type="function">
    <text evidence="2">Catalyzes the reduction of dTDP-6-deoxy-L-lyxo-4-hexulose to yield dTDP-L-rhamnose.</text>
</comment>
<dbReference type="PANTHER" id="PTHR10491">
    <property type="entry name" value="DTDP-4-DEHYDRORHAMNOSE REDUCTASE"/>
    <property type="match status" value="1"/>
</dbReference>
<dbReference type="GO" id="GO:0005829">
    <property type="term" value="C:cytosol"/>
    <property type="evidence" value="ECO:0007669"/>
    <property type="project" value="TreeGrafter"/>
</dbReference>
<dbReference type="EMBL" id="LILD01000001">
    <property type="protein sequence ID" value="KOO37916.1"/>
    <property type="molecule type" value="Genomic_DNA"/>
</dbReference>
<dbReference type="InterPro" id="IPR029903">
    <property type="entry name" value="RmlD-like-bd"/>
</dbReference>
<proteinExistence type="inferred from homology"/>
<keyword evidence="2" id="KW-0521">NADP</keyword>
<organism evidence="4">
    <name type="scientific">Halalkalibacterium halodurans</name>
    <name type="common">Bacillus halodurans</name>
    <dbReference type="NCBI Taxonomy" id="86665"/>
    <lineage>
        <taxon>Bacteria</taxon>
        <taxon>Bacillati</taxon>
        <taxon>Bacillota</taxon>
        <taxon>Bacilli</taxon>
        <taxon>Bacillales</taxon>
        <taxon>Bacillaceae</taxon>
        <taxon>Halalkalibacterium (ex Joshi et al. 2022)</taxon>
    </lineage>
</organism>
<dbReference type="NCBIfam" id="TIGR01214">
    <property type="entry name" value="rmlD"/>
    <property type="match status" value="1"/>
</dbReference>
<sequence>MTHLLITGANGQVGMELSKQGKQHFQVTALTKQELNILDRNTVMNKIKGVNPDWIIHAAAFTAVDQCEDEQRKAYHVNGLGAANVARAARETGAKLIYISTDYVFDGNKNSPYETCDLPNPLNVYGNSKWLGERLIQKYVKTCTIARTSWLYGHYGGNFVKTMLRLLRKGEPIEVVADQVGCPTYVNDLVYYLFALMEKPSGIYHISNRGSCSWFEFARAIAKNAGYDPSLIRATTTKAFAAKARRPKYSVMSHQQLELAGLQPPREWELALKEFIQEETCHD</sequence>
<dbReference type="Gene3D" id="3.90.25.10">
    <property type="entry name" value="UDP-galactose 4-epimerase, domain 1"/>
    <property type="match status" value="1"/>
</dbReference>
<reference evidence="4" key="1">
    <citation type="submission" date="2015-08" db="EMBL/GenBank/DDBJ databases">
        <title>Complete DNA Sequence of Pseudomonas syringae pv. actinidiae, the Causal Agent of Kiwifruit Canker Disease.</title>
        <authorList>
            <person name="Rikkerink E.H.A."/>
            <person name="Fineran P.C."/>
        </authorList>
    </citation>
    <scope>NUCLEOTIDE SEQUENCE</scope>
    <source>
        <strain evidence="4">DSM 13666</strain>
    </source>
</reference>
<feature type="domain" description="RmlD-like substrate binding" evidence="3">
    <location>
        <begin position="3"/>
        <end position="279"/>
    </location>
</feature>
<dbReference type="UniPathway" id="UPA00124"/>
<dbReference type="Gene3D" id="3.40.50.720">
    <property type="entry name" value="NAD(P)-binding Rossmann-like Domain"/>
    <property type="match status" value="1"/>
</dbReference>
<dbReference type="GO" id="GO:0019305">
    <property type="term" value="P:dTDP-rhamnose biosynthetic process"/>
    <property type="evidence" value="ECO:0007669"/>
    <property type="project" value="UniProtKB-UniPathway"/>
</dbReference>
<evidence type="ECO:0000259" key="3">
    <source>
        <dbReference type="Pfam" id="PF04321"/>
    </source>
</evidence>
<dbReference type="GeneID" id="87598900"/>
<comment type="similarity">
    <text evidence="1 2">Belongs to the dTDP-4-dehydrorhamnose reductase family.</text>
</comment>
<dbReference type="EC" id="1.1.1.133" evidence="2"/>
<dbReference type="CDD" id="cd05254">
    <property type="entry name" value="dTDP_HR_like_SDR_e"/>
    <property type="match status" value="1"/>
</dbReference>
<dbReference type="RefSeq" id="WP_053430405.1">
    <property type="nucleotide sequence ID" value="NZ_CP040441.1"/>
</dbReference>
<gene>
    <name evidence="4" type="ORF">AMD02_02915</name>
</gene>
<dbReference type="SUPFAM" id="SSF51735">
    <property type="entry name" value="NAD(P)-binding Rossmann-fold domains"/>
    <property type="match status" value="1"/>
</dbReference>
<evidence type="ECO:0000256" key="2">
    <source>
        <dbReference type="RuleBase" id="RU364082"/>
    </source>
</evidence>
<evidence type="ECO:0000313" key="4">
    <source>
        <dbReference type="EMBL" id="KOO37916.1"/>
    </source>
</evidence>
<dbReference type="PATRIC" id="fig|136160.3.peg.814"/>
<keyword evidence="2" id="KW-0560">Oxidoreductase</keyword>
<comment type="caution">
    <text evidence="4">The sequence shown here is derived from an EMBL/GenBank/DDBJ whole genome shotgun (WGS) entry which is preliminary data.</text>
</comment>
<name>A0A0M0KGG6_ALKHA</name>
<evidence type="ECO:0000256" key="1">
    <source>
        <dbReference type="ARBA" id="ARBA00010944"/>
    </source>
</evidence>